<dbReference type="AlphaFoldDB" id="A0AAD4BD64"/>
<name>A0AAD4BD64_BOLED</name>
<reference evidence="3" key="1">
    <citation type="submission" date="2019-10" db="EMBL/GenBank/DDBJ databases">
        <authorList>
            <consortium name="DOE Joint Genome Institute"/>
            <person name="Kuo A."/>
            <person name="Miyauchi S."/>
            <person name="Kiss E."/>
            <person name="Drula E."/>
            <person name="Kohler A."/>
            <person name="Sanchez-Garcia M."/>
            <person name="Andreopoulos B."/>
            <person name="Barry K.W."/>
            <person name="Bonito G."/>
            <person name="Buee M."/>
            <person name="Carver A."/>
            <person name="Chen C."/>
            <person name="Cichocki N."/>
            <person name="Clum A."/>
            <person name="Culley D."/>
            <person name="Crous P.W."/>
            <person name="Fauchery L."/>
            <person name="Girlanda M."/>
            <person name="Hayes R."/>
            <person name="Keri Z."/>
            <person name="LaButti K."/>
            <person name="Lipzen A."/>
            <person name="Lombard V."/>
            <person name="Magnuson J."/>
            <person name="Maillard F."/>
            <person name="Morin E."/>
            <person name="Murat C."/>
            <person name="Nolan M."/>
            <person name="Ohm R."/>
            <person name="Pangilinan J."/>
            <person name="Pereira M."/>
            <person name="Perotto S."/>
            <person name="Peter M."/>
            <person name="Riley R."/>
            <person name="Sitrit Y."/>
            <person name="Stielow B."/>
            <person name="Szollosi G."/>
            <person name="Zifcakova L."/>
            <person name="Stursova M."/>
            <person name="Spatafora J.W."/>
            <person name="Tedersoo L."/>
            <person name="Vaario L.-M."/>
            <person name="Yamada A."/>
            <person name="Yan M."/>
            <person name="Wang P."/>
            <person name="Xu J."/>
            <person name="Bruns T."/>
            <person name="Baldrian P."/>
            <person name="Vilgalys R."/>
            <person name="Henrissat B."/>
            <person name="Grigoriev I.V."/>
            <person name="Hibbett D."/>
            <person name="Nagy L.G."/>
            <person name="Martin F.M."/>
        </authorList>
    </citation>
    <scope>NUCLEOTIDE SEQUENCE</scope>
    <source>
        <strain evidence="3">BED1</strain>
    </source>
</reference>
<evidence type="ECO:0000313" key="3">
    <source>
        <dbReference type="EMBL" id="KAF8420930.1"/>
    </source>
</evidence>
<evidence type="ECO:0000313" key="4">
    <source>
        <dbReference type="Proteomes" id="UP001194468"/>
    </source>
</evidence>
<keyword evidence="2" id="KW-0812">Transmembrane</keyword>
<reference evidence="3" key="2">
    <citation type="journal article" date="2020" name="Nat. Commun.">
        <title>Large-scale genome sequencing of mycorrhizal fungi provides insights into the early evolution of symbiotic traits.</title>
        <authorList>
            <person name="Miyauchi S."/>
            <person name="Kiss E."/>
            <person name="Kuo A."/>
            <person name="Drula E."/>
            <person name="Kohler A."/>
            <person name="Sanchez-Garcia M."/>
            <person name="Morin E."/>
            <person name="Andreopoulos B."/>
            <person name="Barry K.W."/>
            <person name="Bonito G."/>
            <person name="Buee M."/>
            <person name="Carver A."/>
            <person name="Chen C."/>
            <person name="Cichocki N."/>
            <person name="Clum A."/>
            <person name="Culley D."/>
            <person name="Crous P.W."/>
            <person name="Fauchery L."/>
            <person name="Girlanda M."/>
            <person name="Hayes R.D."/>
            <person name="Keri Z."/>
            <person name="LaButti K."/>
            <person name="Lipzen A."/>
            <person name="Lombard V."/>
            <person name="Magnuson J."/>
            <person name="Maillard F."/>
            <person name="Murat C."/>
            <person name="Nolan M."/>
            <person name="Ohm R.A."/>
            <person name="Pangilinan J."/>
            <person name="Pereira M.F."/>
            <person name="Perotto S."/>
            <person name="Peter M."/>
            <person name="Pfister S."/>
            <person name="Riley R."/>
            <person name="Sitrit Y."/>
            <person name="Stielow J.B."/>
            <person name="Szollosi G."/>
            <person name="Zifcakova L."/>
            <person name="Stursova M."/>
            <person name="Spatafora J.W."/>
            <person name="Tedersoo L."/>
            <person name="Vaario L.M."/>
            <person name="Yamada A."/>
            <person name="Yan M."/>
            <person name="Wang P."/>
            <person name="Xu J."/>
            <person name="Bruns T."/>
            <person name="Baldrian P."/>
            <person name="Vilgalys R."/>
            <person name="Dunand C."/>
            <person name="Henrissat B."/>
            <person name="Grigoriev I.V."/>
            <person name="Hibbett D."/>
            <person name="Nagy L.G."/>
            <person name="Martin F.M."/>
        </authorList>
    </citation>
    <scope>NUCLEOTIDE SEQUENCE</scope>
    <source>
        <strain evidence="3">BED1</strain>
    </source>
</reference>
<feature type="transmembrane region" description="Helical" evidence="2">
    <location>
        <begin position="57"/>
        <end position="75"/>
    </location>
</feature>
<evidence type="ECO:0000256" key="1">
    <source>
        <dbReference type="SAM" id="MobiDB-lite"/>
    </source>
</evidence>
<organism evidence="3 4">
    <name type="scientific">Boletus edulis BED1</name>
    <dbReference type="NCBI Taxonomy" id="1328754"/>
    <lineage>
        <taxon>Eukaryota</taxon>
        <taxon>Fungi</taxon>
        <taxon>Dikarya</taxon>
        <taxon>Basidiomycota</taxon>
        <taxon>Agaricomycotina</taxon>
        <taxon>Agaricomycetes</taxon>
        <taxon>Agaricomycetidae</taxon>
        <taxon>Boletales</taxon>
        <taxon>Boletineae</taxon>
        <taxon>Boletaceae</taxon>
        <taxon>Boletoideae</taxon>
        <taxon>Boletus</taxon>
    </lineage>
</organism>
<dbReference type="Proteomes" id="UP001194468">
    <property type="component" value="Unassembled WGS sequence"/>
</dbReference>
<keyword evidence="4" id="KW-1185">Reference proteome</keyword>
<evidence type="ECO:0000256" key="2">
    <source>
        <dbReference type="SAM" id="Phobius"/>
    </source>
</evidence>
<feature type="transmembrane region" description="Helical" evidence="2">
    <location>
        <begin position="114"/>
        <end position="131"/>
    </location>
</feature>
<feature type="transmembrane region" description="Helical" evidence="2">
    <location>
        <begin position="165"/>
        <end position="182"/>
    </location>
</feature>
<feature type="region of interest" description="Disordered" evidence="1">
    <location>
        <begin position="1"/>
        <end position="27"/>
    </location>
</feature>
<proteinExistence type="predicted"/>
<keyword evidence="2" id="KW-0472">Membrane</keyword>
<keyword evidence="2" id="KW-1133">Transmembrane helix</keyword>
<gene>
    <name evidence="3" type="ORF">L210DRAFT_3573941</name>
</gene>
<sequence length="183" mass="19104">MSRDTTTAEESLPAPVTQASGHGAHSKGRIGVERSAAPPIIALASGLVAISSNKPRAVLLFIGAGTVILGLYFVVPPGDDEVSSPTLKFSLNRPTSSQKTHPIMSAFLHRLPEIMTAVGCALILLGIGVAFPNEPALIPLFLFICFVALAAFFGMILAVWITATLYGAALVSLVTFVVLAFMA</sequence>
<feature type="transmembrane region" description="Helical" evidence="2">
    <location>
        <begin position="138"/>
        <end position="159"/>
    </location>
</feature>
<dbReference type="EMBL" id="WHUW01000149">
    <property type="protein sequence ID" value="KAF8420930.1"/>
    <property type="molecule type" value="Genomic_DNA"/>
</dbReference>
<protein>
    <submittedName>
        <fullName evidence="3">Uncharacterized protein</fullName>
    </submittedName>
</protein>
<accession>A0AAD4BD64</accession>
<comment type="caution">
    <text evidence="3">The sequence shown here is derived from an EMBL/GenBank/DDBJ whole genome shotgun (WGS) entry which is preliminary data.</text>
</comment>